<feature type="domain" description="Amidohydrolase-related" evidence="2">
    <location>
        <begin position="6"/>
        <end position="331"/>
    </location>
</feature>
<dbReference type="Proteomes" id="UP001442841">
    <property type="component" value="Chromosome"/>
</dbReference>
<evidence type="ECO:0000313" key="3">
    <source>
        <dbReference type="EMBL" id="XAN09287.1"/>
    </source>
</evidence>
<dbReference type="InterPro" id="IPR032465">
    <property type="entry name" value="ACMSD"/>
</dbReference>
<organism evidence="3 4">
    <name type="scientific">Ammonicoccus fulvus</name>
    <dbReference type="NCBI Taxonomy" id="3138240"/>
    <lineage>
        <taxon>Bacteria</taxon>
        <taxon>Bacillati</taxon>
        <taxon>Actinomycetota</taxon>
        <taxon>Actinomycetes</taxon>
        <taxon>Propionibacteriales</taxon>
        <taxon>Propionibacteriaceae</taxon>
        <taxon>Ammonicoccus</taxon>
    </lineage>
</organism>
<proteinExistence type="predicted"/>
<protein>
    <submittedName>
        <fullName evidence="3">Amidohydrolase family protein</fullName>
    </submittedName>
</protein>
<dbReference type="InterPro" id="IPR032466">
    <property type="entry name" value="Metal_Hydrolase"/>
</dbReference>
<reference evidence="3 4" key="1">
    <citation type="submission" date="2024-04" db="EMBL/GenBank/DDBJ databases">
        <title>Isolation of an actinomycete strain from pig manure.</title>
        <authorList>
            <person name="Gong T."/>
            <person name="Yu Z."/>
            <person name="An M."/>
            <person name="Wei C."/>
            <person name="Yang W."/>
            <person name="Liu L."/>
        </authorList>
    </citation>
    <scope>NUCLEOTIDE SEQUENCE [LARGE SCALE GENOMIC DNA]</scope>
    <source>
        <strain evidence="3 4">ZF39</strain>
    </source>
</reference>
<keyword evidence="1" id="KW-0456">Lyase</keyword>
<dbReference type="PANTHER" id="PTHR21240:SF28">
    <property type="entry name" value="ISO-OROTATE DECARBOXYLASE (EUROFUNG)"/>
    <property type="match status" value="1"/>
</dbReference>
<dbReference type="InterPro" id="IPR006680">
    <property type="entry name" value="Amidohydro-rel"/>
</dbReference>
<gene>
    <name evidence="3" type="ORF">AADG42_18840</name>
</gene>
<evidence type="ECO:0000313" key="4">
    <source>
        <dbReference type="Proteomes" id="UP001442841"/>
    </source>
</evidence>
<name>A0ABZ3FWW6_9ACTN</name>
<dbReference type="RefSeq" id="WP_425310740.1">
    <property type="nucleotide sequence ID" value="NZ_CP154795.1"/>
</dbReference>
<keyword evidence="4" id="KW-1185">Reference proteome</keyword>
<dbReference type="PANTHER" id="PTHR21240">
    <property type="entry name" value="2-AMINO-3-CARBOXYLMUCONATE-6-SEMIALDEHYDE DECARBOXYLASE"/>
    <property type="match status" value="1"/>
</dbReference>
<accession>A0ABZ3FWW6</accession>
<dbReference type="Pfam" id="PF04909">
    <property type="entry name" value="Amidohydro_2"/>
    <property type="match status" value="1"/>
</dbReference>
<evidence type="ECO:0000259" key="2">
    <source>
        <dbReference type="Pfam" id="PF04909"/>
    </source>
</evidence>
<dbReference type="SUPFAM" id="SSF51556">
    <property type="entry name" value="Metallo-dependent hydrolases"/>
    <property type="match status" value="1"/>
</dbReference>
<dbReference type="EMBL" id="CP154795">
    <property type="protein sequence ID" value="XAN09287.1"/>
    <property type="molecule type" value="Genomic_DNA"/>
</dbReference>
<sequence>MTQPVVDVHAHAMPMPLLQWLESEGLADLSRVADDNIVVLDPRVSGVGKGAPLPIAKSMYDNSIRLEEMDKQGVTHQAISLPPFLMGSTCEDEDLVVELVRRGNDALAEQLAGEERLLGLVGVPLGFSVATEEVRRGLDVLGMPGAAIGSQGGGKDLDHDDNTPIWSLLHERSVFTFLHPSAVPAPPRMKDYWFPQLLGYPMETAIAAARLVFSGRREAYPFPLCLAHGGGCVQSVKPRLQMGWERKPVAKTTKAKPRDLFHEFYYDTAVFDPTTLQRLIEDVGADHVLVGTDYPFDLADPDPVASVGEVHLGDGAREAILGATAAKLLGIA</sequence>
<evidence type="ECO:0000256" key="1">
    <source>
        <dbReference type="ARBA" id="ARBA00023239"/>
    </source>
</evidence>
<dbReference type="Gene3D" id="3.20.20.140">
    <property type="entry name" value="Metal-dependent hydrolases"/>
    <property type="match status" value="1"/>
</dbReference>